<evidence type="ECO:0000313" key="1">
    <source>
        <dbReference type="EMBL" id="MBD7970770.1"/>
    </source>
</evidence>
<dbReference type="RefSeq" id="WP_191804169.1">
    <property type="nucleotide sequence ID" value="NZ_JACSQL010000015.1"/>
</dbReference>
<accession>A0ABR8T597</accession>
<gene>
    <name evidence="1" type="ORF">H9647_22140</name>
</gene>
<dbReference type="PANTHER" id="PTHR40056:SF1">
    <property type="entry name" value="DUF1836 DOMAIN-CONTAINING PROTEIN"/>
    <property type="match status" value="1"/>
</dbReference>
<keyword evidence="2" id="KW-1185">Reference proteome</keyword>
<dbReference type="EMBL" id="JACSQL010000015">
    <property type="protein sequence ID" value="MBD7970770.1"/>
    <property type="molecule type" value="Genomic_DNA"/>
</dbReference>
<dbReference type="InterPro" id="IPR014975">
    <property type="entry name" value="DUF1836"/>
</dbReference>
<organism evidence="1 2">
    <name type="scientific">Paenibacillus gallinarum</name>
    <dbReference type="NCBI Taxonomy" id="2762232"/>
    <lineage>
        <taxon>Bacteria</taxon>
        <taxon>Bacillati</taxon>
        <taxon>Bacillota</taxon>
        <taxon>Bacilli</taxon>
        <taxon>Bacillales</taxon>
        <taxon>Paenibacillaceae</taxon>
        <taxon>Paenibacillus</taxon>
    </lineage>
</organism>
<evidence type="ECO:0000313" key="2">
    <source>
        <dbReference type="Proteomes" id="UP000608071"/>
    </source>
</evidence>
<name>A0ABR8T597_9BACL</name>
<dbReference type="Pfam" id="PF08876">
    <property type="entry name" value="DUF1836"/>
    <property type="match status" value="1"/>
</dbReference>
<sequence length="244" mass="28212">MTELFTLTRSEMAQLLLSIEGHHKITPLELLQKAWNEHHKSDVDQRTTYAAFLSTSLPPILEKLIKGNRTAGFSLQEIASLAQMIEYSNTSLTSMQNWVKRDFKEYFSSPKIGKKYSIHQAALLFIIDDLKAVLDFDSMRNLFKGVFIDPERDDDDLLNPLILYNTYADLFEKLDCEKKHFIHTDREAEAQVLAAADEMVQSFSYLTERQHLIVRNIIFIATLSIQTTYLHSLSKRYLNATLFL</sequence>
<proteinExistence type="predicted"/>
<comment type="caution">
    <text evidence="1">The sequence shown here is derived from an EMBL/GenBank/DDBJ whole genome shotgun (WGS) entry which is preliminary data.</text>
</comment>
<protein>
    <submittedName>
        <fullName evidence="1">DUF1836 domain-containing protein</fullName>
    </submittedName>
</protein>
<dbReference type="PANTHER" id="PTHR40056">
    <property type="entry name" value="HYPOTHETICAL CYTOSOLIC PROTEIN"/>
    <property type="match status" value="1"/>
</dbReference>
<reference evidence="1 2" key="1">
    <citation type="submission" date="2020-08" db="EMBL/GenBank/DDBJ databases">
        <title>A Genomic Blueprint of the Chicken Gut Microbiome.</title>
        <authorList>
            <person name="Gilroy R."/>
            <person name="Ravi A."/>
            <person name="Getino M."/>
            <person name="Pursley I."/>
            <person name="Horton D.L."/>
            <person name="Alikhan N.-F."/>
            <person name="Baker D."/>
            <person name="Gharbi K."/>
            <person name="Hall N."/>
            <person name="Watson M."/>
            <person name="Adriaenssens E.M."/>
            <person name="Foster-Nyarko E."/>
            <person name="Jarju S."/>
            <person name="Secka A."/>
            <person name="Antonio M."/>
            <person name="Oren A."/>
            <person name="Chaudhuri R."/>
            <person name="La Ragione R.M."/>
            <person name="Hildebrand F."/>
            <person name="Pallen M.J."/>
        </authorList>
    </citation>
    <scope>NUCLEOTIDE SEQUENCE [LARGE SCALE GENOMIC DNA]</scope>
    <source>
        <strain evidence="1 2">Sa2BVA9</strain>
    </source>
</reference>
<dbReference type="Proteomes" id="UP000608071">
    <property type="component" value="Unassembled WGS sequence"/>
</dbReference>